<evidence type="ECO:0000313" key="2">
    <source>
        <dbReference type="Proteomes" id="UP000235723"/>
    </source>
</evidence>
<accession>A0A2N6SUE6</accession>
<dbReference type="RefSeq" id="WP_102163771.1">
    <property type="nucleotide sequence ID" value="NZ_PNHD01000002.1"/>
</dbReference>
<organism evidence="1 2">
    <name type="scientific">Finegoldia magna</name>
    <name type="common">Peptostreptococcus magnus</name>
    <dbReference type="NCBI Taxonomy" id="1260"/>
    <lineage>
        <taxon>Bacteria</taxon>
        <taxon>Bacillati</taxon>
        <taxon>Bacillota</taxon>
        <taxon>Tissierellia</taxon>
        <taxon>Tissierellales</taxon>
        <taxon>Peptoniphilaceae</taxon>
        <taxon>Finegoldia</taxon>
    </lineage>
</organism>
<evidence type="ECO:0000313" key="1">
    <source>
        <dbReference type="EMBL" id="PMC60688.1"/>
    </source>
</evidence>
<comment type="caution">
    <text evidence="1">The sequence shown here is derived from an EMBL/GenBank/DDBJ whole genome shotgun (WGS) entry which is preliminary data.</text>
</comment>
<dbReference type="EMBL" id="PNHD01000002">
    <property type="protein sequence ID" value="PMC60688.1"/>
    <property type="molecule type" value="Genomic_DNA"/>
</dbReference>
<name>A0A2N6SUE6_FINMA</name>
<sequence>MLIVTDRNLQTLTIVSNDYPDGVHFQDDKFNEDLETGTCMLTCSIDKVVEKDVELIEAGCLVVATGYKKKPVLLEITEVLETRYSKEIVAEDC</sequence>
<protein>
    <submittedName>
        <fullName evidence="1">Uncharacterized protein</fullName>
    </submittedName>
</protein>
<gene>
    <name evidence="1" type="ORF">CJ208_02135</name>
</gene>
<proteinExistence type="predicted"/>
<reference evidence="1 2" key="1">
    <citation type="submission" date="2017-09" db="EMBL/GenBank/DDBJ databases">
        <title>Bacterial strain isolated from the female urinary microbiota.</title>
        <authorList>
            <person name="Thomas-White K."/>
            <person name="Kumar N."/>
            <person name="Forster S."/>
            <person name="Putonti C."/>
            <person name="Lawley T."/>
            <person name="Wolfe A.J."/>
        </authorList>
    </citation>
    <scope>NUCLEOTIDE SEQUENCE [LARGE SCALE GENOMIC DNA]</scope>
    <source>
        <strain evidence="1 2">UMB0115</strain>
    </source>
</reference>
<dbReference type="Proteomes" id="UP000235723">
    <property type="component" value="Unassembled WGS sequence"/>
</dbReference>
<dbReference type="AlphaFoldDB" id="A0A2N6SUE6"/>